<dbReference type="InterPro" id="IPR016186">
    <property type="entry name" value="C-type_lectin-like/link_sf"/>
</dbReference>
<evidence type="ECO:0000313" key="19">
    <source>
        <dbReference type="Proteomes" id="UP000504630"/>
    </source>
</evidence>
<dbReference type="AlphaFoldDB" id="A0A6J2SA42"/>
<evidence type="ECO:0000256" key="5">
    <source>
        <dbReference type="ARBA" id="ARBA00022692"/>
    </source>
</evidence>
<dbReference type="OrthoDB" id="4062651at2759"/>
<dbReference type="InterPro" id="IPR009030">
    <property type="entry name" value="Growth_fac_rcpt_cys_sf"/>
</dbReference>
<dbReference type="RefSeq" id="XP_029318605.1">
    <property type="nucleotide sequence ID" value="XM_029462745.1"/>
</dbReference>
<dbReference type="GO" id="GO:0030246">
    <property type="term" value="F:carbohydrate binding"/>
    <property type="evidence" value="ECO:0007669"/>
    <property type="project" value="UniProtKB-KW"/>
</dbReference>
<comment type="subcellular location">
    <subcellularLocation>
        <location evidence="1">Membrane</location>
        <topology evidence="1">Single-pass type I membrane protein</topology>
    </subcellularLocation>
</comment>
<evidence type="ECO:0000256" key="1">
    <source>
        <dbReference type="ARBA" id="ARBA00004479"/>
    </source>
</evidence>
<evidence type="ECO:0000256" key="12">
    <source>
        <dbReference type="ARBA" id="ARBA00023157"/>
    </source>
</evidence>
<proteinExistence type="predicted"/>
<keyword evidence="19" id="KW-1185">Reference proteome</keyword>
<keyword evidence="12" id="KW-1015">Disulfide bond</keyword>
<dbReference type="Proteomes" id="UP000504630">
    <property type="component" value="Chromosome 24"/>
</dbReference>
<dbReference type="GO" id="GO:0005509">
    <property type="term" value="F:calcium ion binding"/>
    <property type="evidence" value="ECO:0007669"/>
    <property type="project" value="InterPro"/>
</dbReference>
<comment type="function">
    <text evidence="14">Endothelial cell receptor that plays a critical role in regulating several physiological processes including hemostasis, coagulation, fibrinolysis, inflammation, and angiogenesis. Acts as a cofactor for thrombin activation of protein C/PROC on the surface of vascular endothelial cells leading to initiation of the activated protein C anticoagulant pathway. Also accelerates the activation of the plasma carboxypeptidase B2/CPB2, which catalyzes removal of C-terminal basic amino acids from its substrates including kinins or anaphylatoxins leading to fibrinolysis inhibition. Plays critical protective roles in changing the cleavage specificity of protease-activated receptor 1/PAR1, inhibiting endothelial cell permeability and inflammation. Suppresses inflammation distinctly from its anticoagulant cofactor activity by sequestering HMGB1 thereby preventing it from engaging cellular receptors such as RAGE and contributing to the inflammatory response.</text>
</comment>
<keyword evidence="7" id="KW-0430">Lectin</keyword>
<sequence length="571" mass="62974">MRAKHILKQTSLWTAGTRENLNRHKRGSNMKDVTGHFVFLLTFLVGRAGGIETNSGYCIGTQCFTVYQDPSDFTTAQNQCRDQSGHLMTVRSSVSHDILNILLGNFTGRFWIGLHLTAGCPDPAAELRGFQWVTSESESDFFNWAPSFNSNCSSRHCVSVSREDDFKWIQESCDEHAAGFLCEYSFSDPCKGLAAEEGESITYMTPMGFVGEDVLSLPPGSTALRLPAKTKYVCFSEQWVQAPWSCEIHEGGCEYKCVVDLEHVYSCYCPPGQTINPANKVTCEVTADDPCLPLRCAHACYQKEDSYACMCDHGFKLAQDGSSCVDFNDCRDERQCPGENFVCVNNVGGYQCVCKDGYKMSGGLCVDVDECVTAPCEHLCHNTPGNYTCSCYDKYSSDPESPDKCKRHCGEEECVAECDPNDRFQCFCPEGYIAEERKDQTVCIDMDECSFFSCDQDCINTFGSYECTCYAGYTLVEPFMCIKNEGNTDTDEGSGADTTPNMPITSRMPDPNPTRQPSPVTVGGLVGIIVCTAFFIVLVVFLAHHTLTGRGKMESSGALKAPEDGRVTSDA</sequence>
<organism evidence="19 20">
    <name type="scientific">Cottoperca gobio</name>
    <name type="common">Frogmouth</name>
    <name type="synonym">Aphritis gobio</name>
    <dbReference type="NCBI Taxonomy" id="56716"/>
    <lineage>
        <taxon>Eukaryota</taxon>
        <taxon>Metazoa</taxon>
        <taxon>Chordata</taxon>
        <taxon>Craniata</taxon>
        <taxon>Vertebrata</taxon>
        <taxon>Euteleostomi</taxon>
        <taxon>Actinopterygii</taxon>
        <taxon>Neopterygii</taxon>
        <taxon>Teleostei</taxon>
        <taxon>Neoteleostei</taxon>
        <taxon>Acanthomorphata</taxon>
        <taxon>Eupercaria</taxon>
        <taxon>Perciformes</taxon>
        <taxon>Notothenioidei</taxon>
        <taxon>Bovichtidae</taxon>
        <taxon>Cottoperca</taxon>
    </lineage>
</organism>
<dbReference type="SMART" id="SM00179">
    <property type="entry name" value="EGF_CA"/>
    <property type="match status" value="4"/>
</dbReference>
<protein>
    <recommendedName>
        <fullName evidence="2">Thrombomodulin</fullName>
    </recommendedName>
</protein>
<dbReference type="Gene3D" id="3.10.100.10">
    <property type="entry name" value="Mannose-Binding Protein A, subunit A"/>
    <property type="match status" value="1"/>
</dbReference>
<name>A0A6J2SA42_COTGO</name>
<evidence type="ECO:0000256" key="11">
    <source>
        <dbReference type="ARBA" id="ARBA00023136"/>
    </source>
</evidence>
<evidence type="ECO:0000256" key="8">
    <source>
        <dbReference type="ARBA" id="ARBA00022737"/>
    </source>
</evidence>
<dbReference type="InterPro" id="IPR000152">
    <property type="entry name" value="EGF-type_Asp/Asn_hydroxyl_site"/>
</dbReference>
<evidence type="ECO:0000256" key="14">
    <source>
        <dbReference type="ARBA" id="ARBA00045242"/>
    </source>
</evidence>
<feature type="compositionally biased region" description="Basic and acidic residues" evidence="16">
    <location>
        <begin position="561"/>
        <end position="571"/>
    </location>
</feature>
<dbReference type="PANTHER" id="PTHR14789">
    <property type="entry name" value="CHONDROLECTIN VARIANT CHODLFDELTAE"/>
    <property type="match status" value="1"/>
</dbReference>
<comment type="subunit">
    <text evidence="15">Interacts with ITGAL, ITGAM and ITGB2. Interacts with thrombin/F2; this interaction switches the specificity of thrombin from a procoagulant to an anticoagulant and antifibrinolytic protease. Interacts with ANGP1 and ANGP2; these interactions significantly inhibit the generation of activated PC and TAFIa/CPB2 by the thrombin/thrombomodulin complex. Interacts with PF4; this interaction enhances generation of activated protein C. Interacts with HMGB1; this interaction inhibits HMGB1 inflammatory activity.</text>
</comment>
<dbReference type="Pfam" id="PF09064">
    <property type="entry name" value="EGF_Tme5"/>
    <property type="match status" value="1"/>
</dbReference>
<evidence type="ECO:0000256" key="4">
    <source>
        <dbReference type="ARBA" id="ARBA00022553"/>
    </source>
</evidence>
<dbReference type="PROSITE" id="PS50041">
    <property type="entry name" value="C_TYPE_LECTIN_2"/>
    <property type="match status" value="1"/>
</dbReference>
<keyword evidence="4" id="KW-0597">Phosphoprotein</keyword>
<feature type="transmembrane region" description="Helical" evidence="17">
    <location>
        <begin position="522"/>
        <end position="543"/>
    </location>
</feature>
<dbReference type="SUPFAM" id="SSF57184">
    <property type="entry name" value="Growth factor receptor domain"/>
    <property type="match status" value="1"/>
</dbReference>
<dbReference type="InterPro" id="IPR001881">
    <property type="entry name" value="EGF-like_Ca-bd_dom"/>
</dbReference>
<dbReference type="InterPro" id="IPR001304">
    <property type="entry name" value="C-type_lectin-like"/>
</dbReference>
<dbReference type="GO" id="GO:0004888">
    <property type="term" value="F:transmembrane signaling receptor activity"/>
    <property type="evidence" value="ECO:0007669"/>
    <property type="project" value="InterPro"/>
</dbReference>
<keyword evidence="8" id="KW-0677">Repeat</keyword>
<dbReference type="PRINTS" id="PR00907">
    <property type="entry name" value="THRMBOMODULN"/>
</dbReference>
<dbReference type="InterPro" id="IPR000742">
    <property type="entry name" value="EGF"/>
</dbReference>
<evidence type="ECO:0000256" key="2">
    <source>
        <dbReference type="ARBA" id="ARBA00019822"/>
    </source>
</evidence>
<dbReference type="SUPFAM" id="SSF56436">
    <property type="entry name" value="C-type lectin-like"/>
    <property type="match status" value="1"/>
</dbReference>
<keyword evidence="3" id="KW-0245">EGF-like domain</keyword>
<evidence type="ECO:0000256" key="9">
    <source>
        <dbReference type="ARBA" id="ARBA00022974"/>
    </source>
</evidence>
<keyword evidence="11 17" id="KW-0472">Membrane</keyword>
<dbReference type="InterPro" id="IPR018097">
    <property type="entry name" value="EGF_Ca-bd_CS"/>
</dbReference>
<evidence type="ECO:0000259" key="18">
    <source>
        <dbReference type="PROSITE" id="PS50041"/>
    </source>
</evidence>
<keyword evidence="5 17" id="KW-0812">Transmembrane</keyword>
<keyword evidence="6" id="KW-0732">Signal</keyword>
<keyword evidence="13" id="KW-0325">Glycoprotein</keyword>
<evidence type="ECO:0000256" key="15">
    <source>
        <dbReference type="ARBA" id="ARBA00046453"/>
    </source>
</evidence>
<feature type="domain" description="C-type lectin" evidence="18">
    <location>
        <begin position="59"/>
        <end position="175"/>
    </location>
</feature>
<dbReference type="PROSITE" id="PS01186">
    <property type="entry name" value="EGF_2"/>
    <property type="match status" value="1"/>
</dbReference>
<keyword evidence="9" id="KW-0654">Proteoglycan</keyword>
<dbReference type="SMART" id="SM00181">
    <property type="entry name" value="EGF"/>
    <property type="match status" value="6"/>
</dbReference>
<feature type="region of interest" description="Disordered" evidence="16">
    <location>
        <begin position="552"/>
        <end position="571"/>
    </location>
</feature>
<dbReference type="SMART" id="SM00034">
    <property type="entry name" value="CLECT"/>
    <property type="match status" value="1"/>
</dbReference>
<evidence type="ECO:0000256" key="13">
    <source>
        <dbReference type="ARBA" id="ARBA00023180"/>
    </source>
</evidence>
<feature type="region of interest" description="Disordered" evidence="16">
    <location>
        <begin position="487"/>
        <end position="518"/>
    </location>
</feature>
<dbReference type="Pfam" id="PF00059">
    <property type="entry name" value="Lectin_C"/>
    <property type="match status" value="1"/>
</dbReference>
<evidence type="ECO:0000313" key="20">
    <source>
        <dbReference type="RefSeq" id="XP_029318605.1"/>
    </source>
</evidence>
<dbReference type="Gene3D" id="2.10.25.10">
    <property type="entry name" value="Laminin"/>
    <property type="match status" value="6"/>
</dbReference>
<dbReference type="CDD" id="cd00054">
    <property type="entry name" value="EGF_CA"/>
    <property type="match status" value="2"/>
</dbReference>
<dbReference type="Pfam" id="PF07645">
    <property type="entry name" value="EGF_CA"/>
    <property type="match status" value="3"/>
</dbReference>
<dbReference type="PIRSF" id="PIRSF001775">
    <property type="entry name" value="CD93/CD141"/>
    <property type="match status" value="1"/>
</dbReference>
<accession>A0A6J2SA42</accession>
<dbReference type="Pfam" id="PF25444">
    <property type="entry name" value="THBD"/>
    <property type="match status" value="1"/>
</dbReference>
<dbReference type="InterPro" id="IPR057350">
    <property type="entry name" value="THBD"/>
</dbReference>
<dbReference type="SUPFAM" id="SSF57196">
    <property type="entry name" value="EGF/Laminin"/>
    <property type="match status" value="2"/>
</dbReference>
<dbReference type="InterPro" id="IPR051505">
    <property type="entry name" value="C-type_lectin_domain"/>
</dbReference>
<dbReference type="GeneID" id="115028859"/>
<evidence type="ECO:0000256" key="16">
    <source>
        <dbReference type="SAM" id="MobiDB-lite"/>
    </source>
</evidence>
<dbReference type="PROSITE" id="PS00010">
    <property type="entry name" value="ASX_HYDROXYL"/>
    <property type="match status" value="3"/>
</dbReference>
<dbReference type="KEGG" id="cgob:115028859"/>
<reference evidence="20" key="1">
    <citation type="submission" date="2025-08" db="UniProtKB">
        <authorList>
            <consortium name="RefSeq"/>
        </authorList>
    </citation>
    <scope>IDENTIFICATION</scope>
</reference>
<dbReference type="InterPro" id="IPR016187">
    <property type="entry name" value="CTDL_fold"/>
</dbReference>
<evidence type="ECO:0000256" key="7">
    <source>
        <dbReference type="ARBA" id="ARBA00022734"/>
    </source>
</evidence>
<dbReference type="InterPro" id="IPR015149">
    <property type="entry name" value="Tme5_EGF-like"/>
</dbReference>
<evidence type="ECO:0000256" key="6">
    <source>
        <dbReference type="ARBA" id="ARBA00022729"/>
    </source>
</evidence>
<dbReference type="PANTHER" id="PTHR14789:SF9">
    <property type="entry name" value="THROMBOMODULIN"/>
    <property type="match status" value="1"/>
</dbReference>
<dbReference type="InterPro" id="IPR049883">
    <property type="entry name" value="NOTCH1_EGF-like"/>
</dbReference>
<keyword evidence="10 17" id="KW-1133">Transmembrane helix</keyword>
<evidence type="ECO:0000256" key="10">
    <source>
        <dbReference type="ARBA" id="ARBA00022989"/>
    </source>
</evidence>
<gene>
    <name evidence="20" type="primary">LOC115028859</name>
</gene>
<dbReference type="GO" id="GO:0016020">
    <property type="term" value="C:membrane"/>
    <property type="evidence" value="ECO:0007669"/>
    <property type="project" value="UniProtKB-SubCell"/>
</dbReference>
<dbReference type="InParanoid" id="A0A6J2SA42"/>
<evidence type="ECO:0000256" key="3">
    <source>
        <dbReference type="ARBA" id="ARBA00022536"/>
    </source>
</evidence>
<evidence type="ECO:0000256" key="17">
    <source>
        <dbReference type="SAM" id="Phobius"/>
    </source>
</evidence>
<dbReference type="PROSITE" id="PS01187">
    <property type="entry name" value="EGF_CA"/>
    <property type="match status" value="1"/>
</dbReference>